<dbReference type="AlphaFoldDB" id="A0A8H5L8I7"/>
<dbReference type="OrthoDB" id="10348902at2759"/>
<dbReference type="GeneID" id="59311840"/>
<accession>A0A8H5L8I7</accession>
<evidence type="ECO:0000313" key="2">
    <source>
        <dbReference type="Proteomes" id="UP000547976"/>
    </source>
</evidence>
<comment type="caution">
    <text evidence="1">The sequence shown here is derived from an EMBL/GenBank/DDBJ whole genome shotgun (WGS) entry which is preliminary data.</text>
</comment>
<name>A0A8H5L8I7_GIBSU</name>
<proteinExistence type="predicted"/>
<reference evidence="1 2" key="1">
    <citation type="submission" date="2020-05" db="EMBL/GenBank/DDBJ databases">
        <title>Identification and distribution of gene clusters putatively required for synthesis of sphingolipid metabolism inhibitors in phylogenetically diverse species of the filamentous fungus Fusarium.</title>
        <authorList>
            <person name="Kim H.-S."/>
            <person name="Busman M."/>
            <person name="Brown D.W."/>
            <person name="Divon H."/>
            <person name="Uhlig S."/>
            <person name="Proctor R.H."/>
        </authorList>
    </citation>
    <scope>NUCLEOTIDE SEQUENCE [LARGE SCALE GENOMIC DNA]</scope>
    <source>
        <strain evidence="1 2">NRRL 66333</strain>
    </source>
</reference>
<dbReference type="RefSeq" id="XP_036532178.1">
    <property type="nucleotide sequence ID" value="XM_036677122.1"/>
</dbReference>
<keyword evidence="2" id="KW-1185">Reference proteome</keyword>
<dbReference type="Proteomes" id="UP000547976">
    <property type="component" value="Unassembled WGS sequence"/>
</dbReference>
<dbReference type="EMBL" id="JAAOAV010000263">
    <property type="protein sequence ID" value="KAF5585755.1"/>
    <property type="molecule type" value="Genomic_DNA"/>
</dbReference>
<sequence length="147" mass="16634">MPKQQTPDALKIDHSDARARKLYMIAFSGAINHFDYERYQSAVKVAKGNVCAALERDRFSSVGAAYFSYKLDLAVWDIYFGDLGKDKPACPWTARPAQNLNDEVSEEYNDWRYQRGLTDSSQYETDVSRDGLSAQEINSCDMSLPSV</sequence>
<gene>
    <name evidence="1" type="ORF">FSUBG_12344</name>
</gene>
<organism evidence="1 2">
    <name type="scientific">Gibberella subglutinans</name>
    <name type="common">Fusarium subglutinans</name>
    <dbReference type="NCBI Taxonomy" id="42677"/>
    <lineage>
        <taxon>Eukaryota</taxon>
        <taxon>Fungi</taxon>
        <taxon>Dikarya</taxon>
        <taxon>Ascomycota</taxon>
        <taxon>Pezizomycotina</taxon>
        <taxon>Sordariomycetes</taxon>
        <taxon>Hypocreomycetidae</taxon>
        <taxon>Hypocreales</taxon>
        <taxon>Nectriaceae</taxon>
        <taxon>Fusarium</taxon>
        <taxon>Fusarium fujikuroi species complex</taxon>
    </lineage>
</organism>
<evidence type="ECO:0000313" key="1">
    <source>
        <dbReference type="EMBL" id="KAF5585755.1"/>
    </source>
</evidence>
<protein>
    <submittedName>
        <fullName evidence="1">Uncharacterized protein</fullName>
    </submittedName>
</protein>